<keyword evidence="1" id="KW-1133">Transmembrane helix</keyword>
<feature type="transmembrane region" description="Helical" evidence="1">
    <location>
        <begin position="20"/>
        <end position="40"/>
    </location>
</feature>
<keyword evidence="1" id="KW-0812">Transmembrane</keyword>
<reference evidence="2" key="1">
    <citation type="journal article" date="2012" name="Science">
        <title>Fermentation, hydrogen, and sulfur metabolism in multiple uncultivated bacterial phyla.</title>
        <authorList>
            <person name="Wrighton K.C."/>
            <person name="Thomas B.C."/>
            <person name="Sharon I."/>
            <person name="Miller C.S."/>
            <person name="Castelle C.J."/>
            <person name="VerBerkmoes N.C."/>
            <person name="Wilkins M.J."/>
            <person name="Hettich R.L."/>
            <person name="Lipton M.S."/>
            <person name="Williams K.H."/>
            <person name="Long P.E."/>
            <person name="Banfield J.F."/>
        </authorList>
    </citation>
    <scope>NUCLEOTIDE SEQUENCE [LARGE SCALE GENOMIC DNA]</scope>
</reference>
<gene>
    <name evidence="2" type="ORF">ACD_80C00131G0009</name>
</gene>
<accession>K1XIG9</accession>
<name>K1XIG9_9BACT</name>
<evidence type="ECO:0000313" key="2">
    <source>
        <dbReference type="EMBL" id="EKD25006.1"/>
    </source>
</evidence>
<organism evidence="2">
    <name type="scientific">uncultured bacterium</name>
    <name type="common">gcode 4</name>
    <dbReference type="NCBI Taxonomy" id="1234023"/>
    <lineage>
        <taxon>Bacteria</taxon>
        <taxon>environmental samples</taxon>
    </lineage>
</organism>
<comment type="caution">
    <text evidence="2">The sequence shown here is derived from an EMBL/GenBank/DDBJ whole genome shotgun (WGS) entry which is preliminary data.</text>
</comment>
<keyword evidence="1" id="KW-0472">Membrane</keyword>
<dbReference type="EMBL" id="AMFJ01036138">
    <property type="protein sequence ID" value="EKD25006.1"/>
    <property type="molecule type" value="Genomic_DNA"/>
</dbReference>
<sequence>MVAHFHRFIQNVNPCELWDMYYQNYDFFIFCLWIVVGLFFQKCPTTQLTAHIQGFWKYVKVVL</sequence>
<evidence type="ECO:0000256" key="1">
    <source>
        <dbReference type="SAM" id="Phobius"/>
    </source>
</evidence>
<proteinExistence type="predicted"/>
<dbReference type="AlphaFoldDB" id="K1XIG9"/>
<protein>
    <submittedName>
        <fullName evidence="2">Uncharacterized protein</fullName>
    </submittedName>
</protein>